<dbReference type="InterPro" id="IPR011990">
    <property type="entry name" value="TPR-like_helical_dom_sf"/>
</dbReference>
<dbReference type="AlphaFoldDB" id="A0A0E0LDH8"/>
<keyword evidence="1" id="KW-0677">Repeat</keyword>
<evidence type="ECO:0000313" key="6">
    <source>
        <dbReference type="Proteomes" id="UP000026962"/>
    </source>
</evidence>
<dbReference type="GO" id="GO:0003723">
    <property type="term" value="F:RNA binding"/>
    <property type="evidence" value="ECO:0007669"/>
    <property type="project" value="InterPro"/>
</dbReference>
<dbReference type="EnsemblPlants" id="OPUNC06G19050.1">
    <property type="protein sequence ID" value="OPUNC06G19050.1"/>
    <property type="gene ID" value="OPUNC06G19050"/>
</dbReference>
<proteinExistence type="predicted"/>
<dbReference type="Proteomes" id="UP000026962">
    <property type="component" value="Chromosome 6"/>
</dbReference>
<dbReference type="STRING" id="4537.A0A0E0LDH8"/>
<feature type="region of interest" description="Disordered" evidence="4">
    <location>
        <begin position="1"/>
        <end position="20"/>
    </location>
</feature>
<accession>A0A0E0LDH8</accession>
<evidence type="ECO:0000256" key="4">
    <source>
        <dbReference type="SAM" id="MobiDB-lite"/>
    </source>
</evidence>
<feature type="repeat" description="PPR" evidence="3">
    <location>
        <begin position="62"/>
        <end position="92"/>
    </location>
</feature>
<keyword evidence="2" id="KW-0809">Transit peptide</keyword>
<dbReference type="InterPro" id="IPR046960">
    <property type="entry name" value="PPR_At4g14850-like_plant"/>
</dbReference>
<organism evidence="5">
    <name type="scientific">Oryza punctata</name>
    <name type="common">Red rice</name>
    <dbReference type="NCBI Taxonomy" id="4537"/>
    <lineage>
        <taxon>Eukaryota</taxon>
        <taxon>Viridiplantae</taxon>
        <taxon>Streptophyta</taxon>
        <taxon>Embryophyta</taxon>
        <taxon>Tracheophyta</taxon>
        <taxon>Spermatophyta</taxon>
        <taxon>Magnoliopsida</taxon>
        <taxon>Liliopsida</taxon>
        <taxon>Poales</taxon>
        <taxon>Poaceae</taxon>
        <taxon>BOP clade</taxon>
        <taxon>Oryzoideae</taxon>
        <taxon>Oryzeae</taxon>
        <taxon>Oryzinae</taxon>
        <taxon>Oryza</taxon>
    </lineage>
</organism>
<dbReference type="eggNOG" id="KOG4197">
    <property type="taxonomic scope" value="Eukaryota"/>
</dbReference>
<evidence type="ECO:0000313" key="5">
    <source>
        <dbReference type="EnsemblPlants" id="OPUNC06G19050.1"/>
    </source>
</evidence>
<name>A0A0E0LDH8_ORYPU</name>
<evidence type="ECO:0000256" key="1">
    <source>
        <dbReference type="ARBA" id="ARBA00022737"/>
    </source>
</evidence>
<dbReference type="GO" id="GO:0009451">
    <property type="term" value="P:RNA modification"/>
    <property type="evidence" value="ECO:0007669"/>
    <property type="project" value="InterPro"/>
</dbReference>
<dbReference type="PROSITE" id="PS51375">
    <property type="entry name" value="PPR"/>
    <property type="match status" value="1"/>
</dbReference>
<dbReference type="Gene3D" id="1.25.40.10">
    <property type="entry name" value="Tetratricopeptide repeat domain"/>
    <property type="match status" value="1"/>
</dbReference>
<protein>
    <recommendedName>
        <fullName evidence="7">Pentatricopeptide repeat-containing protein</fullName>
    </recommendedName>
</protein>
<dbReference type="Pfam" id="PF01535">
    <property type="entry name" value="PPR"/>
    <property type="match status" value="2"/>
</dbReference>
<evidence type="ECO:0008006" key="7">
    <source>
        <dbReference type="Google" id="ProtNLM"/>
    </source>
</evidence>
<evidence type="ECO:0000256" key="3">
    <source>
        <dbReference type="PROSITE-ProRule" id="PRU00708"/>
    </source>
</evidence>
<feature type="compositionally biased region" description="Basic and acidic residues" evidence="4">
    <location>
        <begin position="1"/>
        <end position="10"/>
    </location>
</feature>
<keyword evidence="6" id="KW-1185">Reference proteome</keyword>
<dbReference type="NCBIfam" id="TIGR00756">
    <property type="entry name" value="PPR"/>
    <property type="match status" value="1"/>
</dbReference>
<evidence type="ECO:0000256" key="2">
    <source>
        <dbReference type="ARBA" id="ARBA00022946"/>
    </source>
</evidence>
<dbReference type="InterPro" id="IPR002885">
    <property type="entry name" value="PPR_rpt"/>
</dbReference>
<dbReference type="HOGENOM" id="CLU_2162542_0_0_1"/>
<sequence>MGDSREEKQNSNKQTNKRVTRRIELGLAPAHTVVANSLLHLYSSCGLPGAALDLFRRIPDRSLVSWNTAVDALVGNGDHLAALDLFREMQRDTELAPDAYTELGGLNSFTA</sequence>
<reference evidence="5" key="1">
    <citation type="submission" date="2015-04" db="UniProtKB">
        <authorList>
            <consortium name="EnsemblPlants"/>
        </authorList>
    </citation>
    <scope>IDENTIFICATION</scope>
</reference>
<dbReference type="PANTHER" id="PTHR47926">
    <property type="entry name" value="PENTATRICOPEPTIDE REPEAT-CONTAINING PROTEIN"/>
    <property type="match status" value="1"/>
</dbReference>
<dbReference type="Gramene" id="OPUNC06G19050.1">
    <property type="protein sequence ID" value="OPUNC06G19050.1"/>
    <property type="gene ID" value="OPUNC06G19050"/>
</dbReference>
<reference evidence="5" key="2">
    <citation type="submission" date="2018-05" db="EMBL/GenBank/DDBJ databases">
        <title>OpunRS2 (Oryza punctata Reference Sequence Version 2).</title>
        <authorList>
            <person name="Zhang J."/>
            <person name="Kudrna D."/>
            <person name="Lee S."/>
            <person name="Talag J."/>
            <person name="Welchert J."/>
            <person name="Wing R.A."/>
        </authorList>
    </citation>
    <scope>NUCLEOTIDE SEQUENCE [LARGE SCALE GENOMIC DNA]</scope>
</reference>